<dbReference type="Gene3D" id="1.10.10.10">
    <property type="entry name" value="Winged helix-like DNA-binding domain superfamily/Winged helix DNA-binding domain"/>
    <property type="match status" value="1"/>
</dbReference>
<sequence length="170" mass="19678">MIEKKRVIDFVKIGENTNIVKLSSAYDTNCSMQEFETVDDRTLQCMLDSEREMDSFQRNERNHVVSLPEDEVKAAKMGAVTVSVEEKYFSEYDSEQINEILDVLSKLTYRQRKRIYMKFCLKMTYTAIGLSEGVAPASVQESCERALRKLSEYSDILQNTTIKTWTDLLV</sequence>
<comment type="caution">
    <text evidence="1">The sequence shown here is derived from an EMBL/GenBank/DDBJ whole genome shotgun (WGS) entry which is preliminary data.</text>
</comment>
<dbReference type="RefSeq" id="WP_147621053.1">
    <property type="nucleotide sequence ID" value="NZ_DAWEGH010000070.1"/>
</dbReference>
<accession>A0AAW5KPQ1</accession>
<dbReference type="InterPro" id="IPR036388">
    <property type="entry name" value="WH-like_DNA-bd_sf"/>
</dbReference>
<dbReference type="Proteomes" id="UP001206236">
    <property type="component" value="Unassembled WGS sequence"/>
</dbReference>
<dbReference type="EMBL" id="JAQMLV010000010">
    <property type="protein sequence ID" value="MDB8745105.1"/>
    <property type="molecule type" value="Genomic_DNA"/>
</dbReference>
<proteinExistence type="predicted"/>
<dbReference type="Proteomes" id="UP001211015">
    <property type="component" value="Unassembled WGS sequence"/>
</dbReference>
<evidence type="ECO:0000313" key="2">
    <source>
        <dbReference type="EMBL" id="MDB8745105.1"/>
    </source>
</evidence>
<name>A0AAW5KPQ1_9FIRM</name>
<gene>
    <name evidence="1" type="ORF">NE632_08105</name>
    <name evidence="2" type="ORF">PNU62_08770</name>
</gene>
<organism evidence="1 3">
    <name type="scientific">Ruminococcus bicirculans</name>
    <name type="common">ex Wegman et al. 2014</name>
    <dbReference type="NCBI Taxonomy" id="1160721"/>
    <lineage>
        <taxon>Bacteria</taxon>
        <taxon>Bacillati</taxon>
        <taxon>Bacillota</taxon>
        <taxon>Clostridia</taxon>
        <taxon>Eubacteriales</taxon>
        <taxon>Oscillospiraceae</taxon>
        <taxon>Ruminococcus</taxon>
    </lineage>
</organism>
<dbReference type="InterPro" id="IPR013324">
    <property type="entry name" value="RNA_pol_sigma_r3/r4-like"/>
</dbReference>
<dbReference type="AlphaFoldDB" id="A0AAW5KPQ1"/>
<dbReference type="EMBL" id="JANGCN010000016">
    <property type="protein sequence ID" value="MCQ5153272.1"/>
    <property type="molecule type" value="Genomic_DNA"/>
</dbReference>
<evidence type="ECO:0000313" key="3">
    <source>
        <dbReference type="Proteomes" id="UP001206236"/>
    </source>
</evidence>
<protein>
    <submittedName>
        <fullName evidence="1">Sigma-70 family RNA polymerase sigma factor</fullName>
    </submittedName>
</protein>
<reference evidence="2" key="2">
    <citation type="submission" date="2023-01" db="EMBL/GenBank/DDBJ databases">
        <title>Human gut microbiome strain richness.</title>
        <authorList>
            <person name="Chen-Liaw A."/>
        </authorList>
    </citation>
    <scope>NUCLEOTIDE SEQUENCE</scope>
    <source>
        <strain evidence="2">1001275st1_F4_1001275B_160808</strain>
    </source>
</reference>
<evidence type="ECO:0000313" key="1">
    <source>
        <dbReference type="EMBL" id="MCQ5153272.1"/>
    </source>
</evidence>
<dbReference type="SUPFAM" id="SSF88659">
    <property type="entry name" value="Sigma3 and sigma4 domains of RNA polymerase sigma factors"/>
    <property type="match status" value="1"/>
</dbReference>
<reference evidence="1" key="1">
    <citation type="submission" date="2022-06" db="EMBL/GenBank/DDBJ databases">
        <title>Isolation of gut microbiota from human fecal samples.</title>
        <authorList>
            <person name="Pamer E.G."/>
            <person name="Barat B."/>
            <person name="Waligurski E."/>
            <person name="Medina S."/>
            <person name="Paddock L."/>
            <person name="Mostad J."/>
        </authorList>
    </citation>
    <scope>NUCLEOTIDE SEQUENCE</scope>
    <source>
        <strain evidence="1">DFI.5.57</strain>
    </source>
</reference>